<dbReference type="InterPro" id="IPR036320">
    <property type="entry name" value="Glycosyl_Trfase_fam3_N_dom_sf"/>
</dbReference>
<comment type="caution">
    <text evidence="5">The sequence shown here is derived from an EMBL/GenBank/DDBJ whole genome shotgun (WGS) entry which is preliminary data.</text>
</comment>
<evidence type="ECO:0000259" key="4">
    <source>
        <dbReference type="Pfam" id="PF02885"/>
    </source>
</evidence>
<dbReference type="InterPro" id="IPR005940">
    <property type="entry name" value="Anthranilate_Pribosyl_Tfrase"/>
</dbReference>
<sequence length="463" mass="47936">MGAFYSSRRAGKSRLDASLVAIDVVLEFDGLASDAHAKFKSSLEASLRWEQRLVVCARARAVVLVRDSADVRSVAALLWALVATTARALAPPRSGRAAPPRRTSVAVRGTLKPYLSTLIGGDGLSFEESRSLFGAFFDGTAAPEEVAAVLCCLRQKGESFEEVAGAATAMRDACVRVDAPGTLLDIVGTGGDGACTINLSTCSAILAAACGAKVTKCGNRSVSSACGAADVLEALGLDLELELDDVASCIEDVGLGFLYAPKNHPAMRFVAPVRKALGVRTAFNLLGPLTNAASAQRVVIGVFDEALVELLGAALERIGVVDHAVVIHGVGLDELSPLGPCTVKELKRDGDGYASSTWTLDPLDYGMPRCTLADLVGGGPDFNQRALRRCLAADPASIPLGEETTLDDAACRDAIALNAGMGLYVYGAAPDLKAGIALAKDGLASGAGLAKLDAWIAKTKSYA</sequence>
<dbReference type="GO" id="GO:0016757">
    <property type="term" value="F:glycosyltransferase activity"/>
    <property type="evidence" value="ECO:0007669"/>
    <property type="project" value="UniProtKB-KW"/>
</dbReference>
<evidence type="ECO:0000313" key="5">
    <source>
        <dbReference type="EMBL" id="KAK7233115.1"/>
    </source>
</evidence>
<dbReference type="SUPFAM" id="SSF47648">
    <property type="entry name" value="Nucleoside phosphorylase/phosphoribosyltransferase N-terminal domain"/>
    <property type="match status" value="1"/>
</dbReference>
<dbReference type="PANTHER" id="PTHR43285:SF2">
    <property type="entry name" value="ANTHRANILATE PHOSPHORIBOSYLTRANSFERASE"/>
    <property type="match status" value="1"/>
</dbReference>
<reference evidence="5 6" key="1">
    <citation type="submission" date="2024-03" db="EMBL/GenBank/DDBJ databases">
        <title>Aureococcus anophagefferens CCMP1851 and Kratosvirus quantuckense: Draft genome of a second virus-susceptible host strain in the model system.</title>
        <authorList>
            <person name="Chase E."/>
            <person name="Truchon A.R."/>
            <person name="Schepens W."/>
            <person name="Wilhelm S.W."/>
        </authorList>
    </citation>
    <scope>NUCLEOTIDE SEQUENCE [LARGE SCALE GENOMIC DNA]</scope>
    <source>
        <strain evidence="5 6">CCMP1851</strain>
    </source>
</reference>
<gene>
    <name evidence="5" type="primary">TRP4</name>
    <name evidence="5" type="ORF">SO694_000392114</name>
</gene>
<dbReference type="Gene3D" id="1.20.970.10">
    <property type="entry name" value="Transferase, Pyrimidine Nucleoside Phosphorylase, Chain C"/>
    <property type="match status" value="1"/>
</dbReference>
<dbReference type="Gene3D" id="3.40.1030.10">
    <property type="entry name" value="Nucleoside phosphorylase/phosphoribosyltransferase catalytic domain"/>
    <property type="match status" value="1"/>
</dbReference>
<keyword evidence="1 5" id="KW-0328">Glycosyltransferase</keyword>
<evidence type="ECO:0000313" key="6">
    <source>
        <dbReference type="Proteomes" id="UP001363151"/>
    </source>
</evidence>
<accession>A0ABR1FLQ0</accession>
<dbReference type="EMBL" id="JBBJCI010000364">
    <property type="protein sequence ID" value="KAK7233115.1"/>
    <property type="molecule type" value="Genomic_DNA"/>
</dbReference>
<keyword evidence="2" id="KW-0808">Transferase</keyword>
<dbReference type="InterPro" id="IPR017459">
    <property type="entry name" value="Glycosyl_Trfase_fam3_N_dom"/>
</dbReference>
<dbReference type="PANTHER" id="PTHR43285">
    <property type="entry name" value="ANTHRANILATE PHOSPHORIBOSYLTRANSFERASE"/>
    <property type="match status" value="1"/>
</dbReference>
<evidence type="ECO:0000256" key="2">
    <source>
        <dbReference type="ARBA" id="ARBA00022679"/>
    </source>
</evidence>
<dbReference type="InterPro" id="IPR035902">
    <property type="entry name" value="Nuc_phospho_transferase"/>
</dbReference>
<dbReference type="NCBIfam" id="TIGR01245">
    <property type="entry name" value="trpD"/>
    <property type="match status" value="1"/>
</dbReference>
<organism evidence="5 6">
    <name type="scientific">Aureococcus anophagefferens</name>
    <name type="common">Harmful bloom alga</name>
    <dbReference type="NCBI Taxonomy" id="44056"/>
    <lineage>
        <taxon>Eukaryota</taxon>
        <taxon>Sar</taxon>
        <taxon>Stramenopiles</taxon>
        <taxon>Ochrophyta</taxon>
        <taxon>Pelagophyceae</taxon>
        <taxon>Pelagomonadales</taxon>
        <taxon>Pelagomonadaceae</taxon>
        <taxon>Aureococcus</taxon>
    </lineage>
</organism>
<evidence type="ECO:0000259" key="3">
    <source>
        <dbReference type="Pfam" id="PF00591"/>
    </source>
</evidence>
<feature type="domain" description="Glycosyl transferase family 3" evidence="3">
    <location>
        <begin position="182"/>
        <end position="447"/>
    </location>
</feature>
<dbReference type="Pfam" id="PF00591">
    <property type="entry name" value="Glycos_transf_3"/>
    <property type="match status" value="1"/>
</dbReference>
<dbReference type="HAMAP" id="MF_00211">
    <property type="entry name" value="TrpD"/>
    <property type="match status" value="1"/>
</dbReference>
<feature type="domain" description="Glycosyl transferase family 3 N-terminal" evidence="4">
    <location>
        <begin position="112"/>
        <end position="174"/>
    </location>
</feature>
<evidence type="ECO:0000256" key="1">
    <source>
        <dbReference type="ARBA" id="ARBA00022676"/>
    </source>
</evidence>
<dbReference type="Pfam" id="PF02885">
    <property type="entry name" value="Glycos_trans_3N"/>
    <property type="match status" value="1"/>
</dbReference>
<proteinExistence type="inferred from homology"/>
<dbReference type="InterPro" id="IPR000312">
    <property type="entry name" value="Glycosyl_Trfase_fam3"/>
</dbReference>
<keyword evidence="6" id="KW-1185">Reference proteome</keyword>
<dbReference type="Proteomes" id="UP001363151">
    <property type="component" value="Unassembled WGS sequence"/>
</dbReference>
<protein>
    <submittedName>
        <fullName evidence="5">Anthranilate phosphoribosyltransferase</fullName>
    </submittedName>
</protein>
<dbReference type="SUPFAM" id="SSF52418">
    <property type="entry name" value="Nucleoside phosphorylase/phosphoribosyltransferase catalytic domain"/>
    <property type="match status" value="1"/>
</dbReference>
<name>A0ABR1FLQ0_AURAN</name>